<name>A0A934S2Z9_9BACT</name>
<feature type="region of interest" description="Disordered" evidence="1">
    <location>
        <begin position="124"/>
        <end position="155"/>
    </location>
</feature>
<dbReference type="RefSeq" id="WP_200267537.1">
    <property type="nucleotide sequence ID" value="NZ_JAENIJ010000003.1"/>
</dbReference>
<organism evidence="2 3">
    <name type="scientific">Luteolibacter pohnpeiensis</name>
    <dbReference type="NCBI Taxonomy" id="454153"/>
    <lineage>
        <taxon>Bacteria</taxon>
        <taxon>Pseudomonadati</taxon>
        <taxon>Verrucomicrobiota</taxon>
        <taxon>Verrucomicrobiia</taxon>
        <taxon>Verrucomicrobiales</taxon>
        <taxon>Verrucomicrobiaceae</taxon>
        <taxon>Luteolibacter</taxon>
    </lineage>
</organism>
<comment type="caution">
    <text evidence="2">The sequence shown here is derived from an EMBL/GenBank/DDBJ whole genome shotgun (WGS) entry which is preliminary data.</text>
</comment>
<reference evidence="2" key="1">
    <citation type="submission" date="2021-01" db="EMBL/GenBank/DDBJ databases">
        <title>Modified the classification status of verrucomicrobia.</title>
        <authorList>
            <person name="Feng X."/>
        </authorList>
    </citation>
    <scope>NUCLEOTIDE SEQUENCE</scope>
    <source>
        <strain evidence="2">KCTC 22041</strain>
    </source>
</reference>
<feature type="compositionally biased region" description="Basic and acidic residues" evidence="1">
    <location>
        <begin position="146"/>
        <end position="155"/>
    </location>
</feature>
<keyword evidence="3" id="KW-1185">Reference proteome</keyword>
<dbReference type="Proteomes" id="UP000603141">
    <property type="component" value="Unassembled WGS sequence"/>
</dbReference>
<accession>A0A934S2Z9</accession>
<gene>
    <name evidence="2" type="ORF">JIN85_03105</name>
</gene>
<sequence length="505" mass="55389">MSRRSRKRNRANAPSIGWLGKSLIASSVLIMVSLAVAHLALRKYLHSESFRVFLSSKVSSALKVTGGFAPLRWDGLAVDTQSFTGKGESTIQNINLEGLHTEITFDGITRGVWELQGTRVDRVAIDIDPSRKPESTKHSPPSSKPKTKEEKSHLLPDRVEVSQLNIGDLRAKIAMEDGIATANGLQIELEGKPRSNSKTAYTAHIQGGIIALPGDKYPDIAIDHLDLKSSDDSVFVTSALARVWKSGSIQFTGEYHIPDKSHVFEGELSHVQCDELFKDDWARRLSGEVHSTFVAEGRSAHPYLKGHLSIQNGKLTALPVLDALAAYADTRRFRELILSEAHTDWKKDANGITLNNLVLESEGLMHLQGDLNIHDEKLDGLFRLGLAPGTLSTIPGAETTVFQPGEKGLLWTTLRITGTTKKPKEDLTNRLIAAAGLRMFELAPETGEKVLRFTQSIVDENSSETLQKGVDQIGKGIEIIEKSTDAVRDAGTLLNGLFGDRRKDQ</sequence>
<proteinExistence type="predicted"/>
<dbReference type="EMBL" id="JAENIJ010000003">
    <property type="protein sequence ID" value="MBK1881387.1"/>
    <property type="molecule type" value="Genomic_DNA"/>
</dbReference>
<feature type="compositionally biased region" description="Basic and acidic residues" evidence="1">
    <location>
        <begin position="124"/>
        <end position="137"/>
    </location>
</feature>
<evidence type="ECO:0000256" key="1">
    <source>
        <dbReference type="SAM" id="MobiDB-lite"/>
    </source>
</evidence>
<dbReference type="AlphaFoldDB" id="A0A934S2Z9"/>
<evidence type="ECO:0000313" key="3">
    <source>
        <dbReference type="Proteomes" id="UP000603141"/>
    </source>
</evidence>
<protein>
    <recommendedName>
        <fullName evidence="4">AsmA-like C-terminal domain-containing protein</fullName>
    </recommendedName>
</protein>
<evidence type="ECO:0008006" key="4">
    <source>
        <dbReference type="Google" id="ProtNLM"/>
    </source>
</evidence>
<evidence type="ECO:0000313" key="2">
    <source>
        <dbReference type="EMBL" id="MBK1881387.1"/>
    </source>
</evidence>